<keyword evidence="2" id="KW-1185">Reference proteome</keyword>
<dbReference type="AlphaFoldDB" id="A0A2S6NNY5"/>
<proteinExistence type="predicted"/>
<reference evidence="1 2" key="1">
    <citation type="journal article" date="2018" name="Arch. Microbiol.">
        <title>New insights into the metabolic potential of the phototrophic purple bacterium Rhodopila globiformis DSM 161(T) from its draft genome sequence and evidence for a vanadium-dependent nitrogenase.</title>
        <authorList>
            <person name="Imhoff J.F."/>
            <person name="Rahn T."/>
            <person name="Kunzel S."/>
            <person name="Neulinger S.C."/>
        </authorList>
    </citation>
    <scope>NUCLEOTIDE SEQUENCE [LARGE SCALE GENOMIC DNA]</scope>
    <source>
        <strain evidence="1 2">DSM 161</strain>
    </source>
</reference>
<dbReference type="OrthoDB" id="9800876at2"/>
<dbReference type="EMBL" id="NHRY01000031">
    <property type="protein sequence ID" value="PPQ39760.1"/>
    <property type="molecule type" value="Genomic_DNA"/>
</dbReference>
<dbReference type="Gene3D" id="1.10.1660.10">
    <property type="match status" value="1"/>
</dbReference>
<sequence>MMRLTAVVALFPDLGETELLAWVERGWVHPAPSDSDWEFQEIDVARVRLIRDLRRDMAVQEEMMPLVLSLLDQLYTLRGQMRAVAQAVQAQDQAVRDAILAALREA</sequence>
<name>A0A2S6NNY5_RHOGL</name>
<evidence type="ECO:0000313" key="1">
    <source>
        <dbReference type="EMBL" id="PPQ39760.1"/>
    </source>
</evidence>
<comment type="caution">
    <text evidence="1">The sequence shown here is derived from an EMBL/GenBank/DDBJ whole genome shotgun (WGS) entry which is preliminary data.</text>
</comment>
<gene>
    <name evidence="1" type="ORF">CCS01_00895</name>
</gene>
<dbReference type="RefSeq" id="WP_104516959.1">
    <property type="nucleotide sequence ID" value="NZ_NHRY01000031.1"/>
</dbReference>
<dbReference type="Proteomes" id="UP000239724">
    <property type="component" value="Unassembled WGS sequence"/>
</dbReference>
<organism evidence="1 2">
    <name type="scientific">Rhodopila globiformis</name>
    <name type="common">Rhodopseudomonas globiformis</name>
    <dbReference type="NCBI Taxonomy" id="1071"/>
    <lineage>
        <taxon>Bacteria</taxon>
        <taxon>Pseudomonadati</taxon>
        <taxon>Pseudomonadota</taxon>
        <taxon>Alphaproteobacteria</taxon>
        <taxon>Acetobacterales</taxon>
        <taxon>Acetobacteraceae</taxon>
        <taxon>Rhodopila</taxon>
    </lineage>
</organism>
<protein>
    <submittedName>
        <fullName evidence="1">Uncharacterized protein</fullName>
    </submittedName>
</protein>
<evidence type="ECO:0000313" key="2">
    <source>
        <dbReference type="Proteomes" id="UP000239724"/>
    </source>
</evidence>
<accession>A0A2S6NNY5</accession>